<dbReference type="GeneID" id="93584834"/>
<organism evidence="2 3">
    <name type="scientific">Arthrobotrys flagrans</name>
    <name type="common">Nematode-trapping fungus</name>
    <name type="synonym">Trichothecium flagrans</name>
    <dbReference type="NCBI Taxonomy" id="97331"/>
    <lineage>
        <taxon>Eukaryota</taxon>
        <taxon>Fungi</taxon>
        <taxon>Dikarya</taxon>
        <taxon>Ascomycota</taxon>
        <taxon>Pezizomycotina</taxon>
        <taxon>Orbiliomycetes</taxon>
        <taxon>Orbiliales</taxon>
        <taxon>Orbiliaceae</taxon>
        <taxon>Arthrobotrys</taxon>
    </lineage>
</organism>
<dbReference type="RefSeq" id="XP_067493878.1">
    <property type="nucleotide sequence ID" value="XM_067631322.1"/>
</dbReference>
<gene>
    <name evidence="2" type="ORF">DFL_002523</name>
</gene>
<proteinExistence type="predicted"/>
<reference evidence="2 3" key="1">
    <citation type="submission" date="2019-01" db="EMBL/GenBank/DDBJ databases">
        <title>Intercellular communication is required for trap formation in the nematode-trapping fungus Duddingtonia flagrans.</title>
        <authorList>
            <person name="Youssar L."/>
            <person name="Wernet V."/>
            <person name="Hensel N."/>
            <person name="Hildebrandt H.-G."/>
            <person name="Fischer R."/>
        </authorList>
    </citation>
    <scope>NUCLEOTIDE SEQUENCE [LARGE SCALE GENOMIC DNA]</scope>
    <source>
        <strain evidence="2 3">CBS H-5679</strain>
    </source>
</reference>
<name>A0A437AAQ5_ARTFL</name>
<evidence type="ECO:0000313" key="2">
    <source>
        <dbReference type="EMBL" id="RVD88334.1"/>
    </source>
</evidence>
<feature type="region of interest" description="Disordered" evidence="1">
    <location>
        <begin position="37"/>
        <end position="91"/>
    </location>
</feature>
<dbReference type="OrthoDB" id="10375320at2759"/>
<evidence type="ECO:0000256" key="1">
    <source>
        <dbReference type="SAM" id="MobiDB-lite"/>
    </source>
</evidence>
<accession>A0A437AAQ5</accession>
<evidence type="ECO:0000313" key="3">
    <source>
        <dbReference type="Proteomes" id="UP000283090"/>
    </source>
</evidence>
<dbReference type="AlphaFoldDB" id="A0A437AAQ5"/>
<sequence length="141" mass="14901">MALGKISVGNQDENYGYIDLISINGTLRPLFSQDVPQAPAAPASVGMGLKSGQNPSMRPSPELGLVQDSKNVPDLEPCQPTSRPTFPEPTSACTGSNHLLSHIGGWAANTNKITIDQLLIPNETAGYDTAETVLVPQFALD</sequence>
<protein>
    <submittedName>
        <fullName evidence="2">Uncharacterized protein</fullName>
    </submittedName>
</protein>
<keyword evidence="3" id="KW-1185">Reference proteome</keyword>
<dbReference type="VEuPathDB" id="FungiDB:DFL_002523"/>
<comment type="caution">
    <text evidence="2">The sequence shown here is derived from an EMBL/GenBank/DDBJ whole genome shotgun (WGS) entry which is preliminary data.</text>
</comment>
<dbReference type="Proteomes" id="UP000283090">
    <property type="component" value="Unassembled WGS sequence"/>
</dbReference>
<dbReference type="EMBL" id="SAEB01000003">
    <property type="protein sequence ID" value="RVD88334.1"/>
    <property type="molecule type" value="Genomic_DNA"/>
</dbReference>